<dbReference type="Gene3D" id="3.30.30.30">
    <property type="match status" value="1"/>
</dbReference>
<dbReference type="FunFam" id="3.90.640.10:FF:000002">
    <property type="entry name" value="Heat shock 70 kDa"/>
    <property type="match status" value="1"/>
</dbReference>
<dbReference type="SUPFAM" id="SSF100934">
    <property type="entry name" value="Heat shock protein 70kD (HSP70), C-terminal subdomain"/>
    <property type="match status" value="1"/>
</dbReference>
<dbReference type="PROSITE" id="PS01036">
    <property type="entry name" value="HSP70_3"/>
    <property type="match status" value="1"/>
</dbReference>
<dbReference type="PRINTS" id="PR00301">
    <property type="entry name" value="HEATSHOCK70"/>
</dbReference>
<dbReference type="InterPro" id="IPR043129">
    <property type="entry name" value="ATPase_NBD"/>
</dbReference>
<dbReference type="FunFam" id="3.30.420.40:FF:000026">
    <property type="entry name" value="Heat shock protein 70"/>
    <property type="match status" value="1"/>
</dbReference>
<dbReference type="InterPro" id="IPR036191">
    <property type="entry name" value="RRF_sf"/>
</dbReference>
<proteinExistence type="predicted"/>
<comment type="catalytic activity">
    <reaction evidence="8">
        <text>ATP + H2O = ADP + phosphate + H(+)</text>
        <dbReference type="Rhea" id="RHEA:13065"/>
        <dbReference type="ChEBI" id="CHEBI:15377"/>
        <dbReference type="ChEBI" id="CHEBI:15378"/>
        <dbReference type="ChEBI" id="CHEBI:30616"/>
        <dbReference type="ChEBI" id="CHEBI:43474"/>
        <dbReference type="ChEBI" id="CHEBI:456216"/>
        <dbReference type="EC" id="3.6.4.10"/>
    </reaction>
</comment>
<keyword evidence="6" id="KW-0067">ATP-binding</keyword>
<dbReference type="Proteomes" id="UP001153461">
    <property type="component" value="Unassembled WGS sequence"/>
</dbReference>
<evidence type="ECO:0000259" key="10">
    <source>
        <dbReference type="Pfam" id="PF01765"/>
    </source>
</evidence>
<evidence type="ECO:0000256" key="2">
    <source>
        <dbReference type="ARBA" id="ARBA00012554"/>
    </source>
</evidence>
<keyword evidence="5" id="KW-0378">Hydrolase</keyword>
<dbReference type="Pfam" id="PF01765">
    <property type="entry name" value="RRF"/>
    <property type="match status" value="1"/>
</dbReference>
<comment type="subcellular location">
    <subcellularLocation>
        <location evidence="1">Cytoplasm</location>
    </subcellularLocation>
</comment>
<protein>
    <recommendedName>
        <fullName evidence="2">non-chaperonin molecular chaperone ATPase</fullName>
        <ecNumber evidence="2">3.6.4.10</ecNumber>
    </recommendedName>
</protein>
<dbReference type="GO" id="GO:0016787">
    <property type="term" value="F:hydrolase activity"/>
    <property type="evidence" value="ECO:0007669"/>
    <property type="project" value="UniProtKB-KW"/>
</dbReference>
<dbReference type="GO" id="GO:0005737">
    <property type="term" value="C:cytoplasm"/>
    <property type="evidence" value="ECO:0007669"/>
    <property type="project" value="UniProtKB-SubCell"/>
</dbReference>
<dbReference type="NCBIfam" id="NF001413">
    <property type="entry name" value="PRK00290.1"/>
    <property type="match status" value="1"/>
</dbReference>
<dbReference type="GO" id="GO:0140662">
    <property type="term" value="F:ATP-dependent protein folding chaperone"/>
    <property type="evidence" value="ECO:0007669"/>
    <property type="project" value="InterPro"/>
</dbReference>
<dbReference type="PANTHER" id="PTHR19375">
    <property type="entry name" value="HEAT SHOCK PROTEIN 70KDA"/>
    <property type="match status" value="1"/>
</dbReference>
<reference evidence="11" key="1">
    <citation type="submission" date="2021-07" db="EMBL/GenBank/DDBJ databases">
        <authorList>
            <person name="Branca A.L. A."/>
        </authorList>
    </citation>
    <scope>NUCLEOTIDE SEQUENCE</scope>
</reference>
<dbReference type="SUPFAM" id="SSF53067">
    <property type="entry name" value="Actin-like ATPase domain"/>
    <property type="match status" value="2"/>
</dbReference>
<name>A0A9W4HKF3_PENNA</name>
<dbReference type="Gene3D" id="3.30.420.40">
    <property type="match status" value="2"/>
</dbReference>
<dbReference type="AlphaFoldDB" id="A0A9W4HKF3"/>
<dbReference type="EC" id="3.6.4.10" evidence="2"/>
<dbReference type="GO" id="GO:0005524">
    <property type="term" value="F:ATP binding"/>
    <property type="evidence" value="ECO:0007669"/>
    <property type="project" value="UniProtKB-KW"/>
</dbReference>
<dbReference type="InterPro" id="IPR029048">
    <property type="entry name" value="HSP70_C_sf"/>
</dbReference>
<dbReference type="PROSITE" id="PS00329">
    <property type="entry name" value="HSP70_2"/>
    <property type="match status" value="1"/>
</dbReference>
<dbReference type="FunFam" id="3.30.420.40:FF:000172">
    <property type="entry name" value="Heat shock 70 kDa protein"/>
    <property type="match status" value="2"/>
</dbReference>
<accession>A0A9W4HKF3</accession>
<evidence type="ECO:0000256" key="8">
    <source>
        <dbReference type="ARBA" id="ARBA00048056"/>
    </source>
</evidence>
<dbReference type="Pfam" id="PF00012">
    <property type="entry name" value="HSP70"/>
    <property type="match status" value="1"/>
</dbReference>
<evidence type="ECO:0000313" key="12">
    <source>
        <dbReference type="Proteomes" id="UP001153461"/>
    </source>
</evidence>
<sequence>MADSEVYDGAVGIDLGTTYSCVANYEGTNVEIIANDQGSYTTPSFVSFTDKERLIGDAAKNQAAMNPANTVFDIKRLIGRRFEDPIVKKDVESWPFKVIDQGGNPVVQVEYLNETKTFSPQEISSMVLMKMKEVAEIKLGKKVEKAVITVPAYFNDNQRQATKDAGAIAGLNVLRIINEPTAAAIAYGLGAGKSEKERNVLIYDLGGGTFDVSLLNIQGGVFTVKATAGDTHLGGQDFDTNLLEHFKKEFQRKTGKDLSGDARALRRLRTACERAKRTLSNATQTTVEIDSLFDGEDLNSSITRARFEDLNAKAFSGTLDPVQQVLKDSGIPKNKVDEIVLVGGSTRIPRIQKLLSDFFDGKKLEKSINPDEAVAYGAAVQAGILSGKATSAETADLLLLDVVPLSLGVAMEGNIFAPVVNRGQTVPTIKKRTFTTVVDNQSTVQFPVYQGERTNCADNTSLGEFTLAPLPPMRAGEAALECVFEVDVNGILKVTATEKTSGRTANITISNAVGKLSSAEIDQMVDDAAKFKTSDEAFTKRFESRQQLESYISRVEEIVSDPGMSMKLKRGNKERIESALSDAMAQLEVEDSTPEDLKKKELALKRLITKAMATRLPSELSIASQLSMPTTSTMQRIITQSIRSSCPRLVCPQGTQVFRSSCLLPRPQRGVPLNVREFANSPTLYKKTDKAKKISASASEPEESSNVPSEDPFDLSQLHNGIATAVARLKDDLSKLRAGGRFNTAILESLRVQLSKDSKDSVKLGDLAQVVPKGGRMVTLLAAEEDHLKPLTSAIVSSNLSLTPQPDPHNALQLNIPIPPPTKESRDKNVQAAKQAFEKAGSVVRDSRGAMHKRLQDMQKKKLARPDDVRKAHDQMEKVTEQGQKEVKDAFEGAKKTLEQS</sequence>
<gene>
    <name evidence="11" type="ORF">PNAL_LOCUS3743</name>
</gene>
<evidence type="ECO:0000256" key="4">
    <source>
        <dbReference type="ARBA" id="ARBA00022741"/>
    </source>
</evidence>
<evidence type="ECO:0000256" key="7">
    <source>
        <dbReference type="ARBA" id="ARBA00023186"/>
    </source>
</evidence>
<keyword evidence="7" id="KW-0143">Chaperone</keyword>
<comment type="caution">
    <text evidence="11">The sequence shown here is derived from an EMBL/GenBank/DDBJ whole genome shotgun (WGS) entry which is preliminary data.</text>
</comment>
<evidence type="ECO:0000313" key="11">
    <source>
        <dbReference type="EMBL" id="CAG8067069.1"/>
    </source>
</evidence>
<dbReference type="FunFam" id="3.30.30.30:FF:000005">
    <property type="entry name" value="Heat shock protein ssb1"/>
    <property type="match status" value="1"/>
</dbReference>
<feature type="region of interest" description="Disordered" evidence="9">
    <location>
        <begin position="689"/>
        <end position="712"/>
    </location>
</feature>
<keyword evidence="4" id="KW-0547">Nucleotide-binding</keyword>
<dbReference type="FunFam" id="3.30.1360.40:FF:000020">
    <property type="entry name" value="Similar to ribosome recycling factor"/>
    <property type="match status" value="1"/>
</dbReference>
<evidence type="ECO:0000256" key="1">
    <source>
        <dbReference type="ARBA" id="ARBA00004496"/>
    </source>
</evidence>
<dbReference type="InterPro" id="IPR023584">
    <property type="entry name" value="Ribosome_recyc_fac_dom"/>
</dbReference>
<organism evidence="11 12">
    <name type="scientific">Penicillium nalgiovense</name>
    <dbReference type="NCBI Taxonomy" id="60175"/>
    <lineage>
        <taxon>Eukaryota</taxon>
        <taxon>Fungi</taxon>
        <taxon>Dikarya</taxon>
        <taxon>Ascomycota</taxon>
        <taxon>Pezizomycotina</taxon>
        <taxon>Eurotiomycetes</taxon>
        <taxon>Eurotiomycetidae</taxon>
        <taxon>Eurotiales</taxon>
        <taxon>Aspergillaceae</taxon>
        <taxon>Penicillium</taxon>
    </lineage>
</organism>
<dbReference type="SUPFAM" id="SSF100920">
    <property type="entry name" value="Heat shock protein 70kD (HSP70), peptide-binding domain"/>
    <property type="match status" value="1"/>
</dbReference>
<evidence type="ECO:0000256" key="6">
    <source>
        <dbReference type="ARBA" id="ARBA00022840"/>
    </source>
</evidence>
<dbReference type="OrthoDB" id="2831684at2759"/>
<dbReference type="InterPro" id="IPR018181">
    <property type="entry name" value="Heat_shock_70_CS"/>
</dbReference>
<dbReference type="Gene3D" id="1.10.132.20">
    <property type="entry name" value="Ribosome-recycling factor"/>
    <property type="match status" value="1"/>
</dbReference>
<dbReference type="PROSITE" id="PS00297">
    <property type="entry name" value="HSP70_1"/>
    <property type="match status" value="1"/>
</dbReference>
<dbReference type="Gene3D" id="3.90.640.10">
    <property type="entry name" value="Actin, Chain A, domain 4"/>
    <property type="match status" value="1"/>
</dbReference>
<feature type="compositionally biased region" description="Basic and acidic residues" evidence="9">
    <location>
        <begin position="845"/>
        <end position="901"/>
    </location>
</feature>
<dbReference type="FunFam" id="1.20.1270.10:FF:000014">
    <property type="entry name" value="Heat shock protein 70"/>
    <property type="match status" value="1"/>
</dbReference>
<dbReference type="FunFam" id="2.60.34.10:FF:000004">
    <property type="entry name" value="Heat shock protein SSB1"/>
    <property type="match status" value="1"/>
</dbReference>
<dbReference type="InterPro" id="IPR013126">
    <property type="entry name" value="Hsp_70_fam"/>
</dbReference>
<evidence type="ECO:0000256" key="9">
    <source>
        <dbReference type="SAM" id="MobiDB-lite"/>
    </source>
</evidence>
<dbReference type="InterPro" id="IPR029047">
    <property type="entry name" value="HSP70_peptide-bd_sf"/>
</dbReference>
<dbReference type="SUPFAM" id="SSF55194">
    <property type="entry name" value="Ribosome recycling factor, RRF"/>
    <property type="match status" value="1"/>
</dbReference>
<dbReference type="Gene3D" id="3.30.1360.40">
    <property type="match status" value="1"/>
</dbReference>
<evidence type="ECO:0000256" key="5">
    <source>
        <dbReference type="ARBA" id="ARBA00022801"/>
    </source>
</evidence>
<dbReference type="EMBL" id="CAJVNV010000131">
    <property type="protein sequence ID" value="CAG8067069.1"/>
    <property type="molecule type" value="Genomic_DNA"/>
</dbReference>
<feature type="domain" description="Ribosome recycling factor" evidence="10">
    <location>
        <begin position="729"/>
        <end position="898"/>
    </location>
</feature>
<feature type="region of interest" description="Disordered" evidence="9">
    <location>
        <begin position="838"/>
        <end position="901"/>
    </location>
</feature>
<keyword evidence="3" id="KW-0963">Cytoplasm</keyword>
<dbReference type="Gene3D" id="1.20.1270.10">
    <property type="match status" value="1"/>
</dbReference>
<dbReference type="Gene3D" id="2.60.34.10">
    <property type="entry name" value="Substrate Binding Domain Of DNAk, Chain A, domain 1"/>
    <property type="match status" value="1"/>
</dbReference>
<evidence type="ECO:0000256" key="3">
    <source>
        <dbReference type="ARBA" id="ARBA00022490"/>
    </source>
</evidence>